<sequence length="273" mass="30868">MPRTSASNKQLVAKYLREFPAELFRSDGDILYCTACDKRVSCSQRSQVTQHIATRSHIENKNRNKERTSYQAFLTSPSSSKSTLSTDLCRALVRADISFHKLKNPHFKGFLETYIGKKMPDESTLRKNYLEYIYKDTLTKIREHIKDGPIWVSIDETSDVEDDVAKLAEKAIRVANLHSATLISPYNQIKPTTPEASPTLIRSARVELDRKSARVNSSVTIIGQMVGKATGYVHNGAVSVDDSRDDRSDASALKEKRVSVHNEVTHTRYYKRA</sequence>
<dbReference type="AlphaFoldDB" id="T1HE70"/>
<organism evidence="1 2">
    <name type="scientific">Rhodnius prolixus</name>
    <name type="common">Triatomid bug</name>
    <dbReference type="NCBI Taxonomy" id="13249"/>
    <lineage>
        <taxon>Eukaryota</taxon>
        <taxon>Metazoa</taxon>
        <taxon>Ecdysozoa</taxon>
        <taxon>Arthropoda</taxon>
        <taxon>Hexapoda</taxon>
        <taxon>Insecta</taxon>
        <taxon>Pterygota</taxon>
        <taxon>Neoptera</taxon>
        <taxon>Paraneoptera</taxon>
        <taxon>Hemiptera</taxon>
        <taxon>Heteroptera</taxon>
        <taxon>Panheteroptera</taxon>
        <taxon>Cimicomorpha</taxon>
        <taxon>Reduviidae</taxon>
        <taxon>Triatominae</taxon>
        <taxon>Rhodnius</taxon>
    </lineage>
</organism>
<dbReference type="eggNOG" id="ENOG502RTDF">
    <property type="taxonomic scope" value="Eukaryota"/>
</dbReference>
<dbReference type="InParanoid" id="T1HE70"/>
<dbReference type="HOGENOM" id="CLU_1020522_0_0_1"/>
<dbReference type="GO" id="GO:0005634">
    <property type="term" value="C:nucleus"/>
    <property type="evidence" value="ECO:0007669"/>
    <property type="project" value="InterPro"/>
</dbReference>
<evidence type="ECO:0000313" key="1">
    <source>
        <dbReference type="EnsemblMetazoa" id="RPRC002342-PA"/>
    </source>
</evidence>
<dbReference type="EMBL" id="ACPB03006396">
    <property type="status" value="NOT_ANNOTATED_CDS"/>
    <property type="molecule type" value="Genomic_DNA"/>
</dbReference>
<dbReference type="VEuPathDB" id="VectorBase:RPRC002342"/>
<dbReference type="InterPro" id="IPR033375">
    <property type="entry name" value="Cggbp1"/>
</dbReference>
<evidence type="ECO:0000313" key="2">
    <source>
        <dbReference type="Proteomes" id="UP000015103"/>
    </source>
</evidence>
<dbReference type="GO" id="GO:0006357">
    <property type="term" value="P:regulation of transcription by RNA polymerase II"/>
    <property type="evidence" value="ECO:0007669"/>
    <property type="project" value="InterPro"/>
</dbReference>
<protein>
    <submittedName>
        <fullName evidence="1">Uncharacterized protein</fullName>
    </submittedName>
</protein>
<dbReference type="GO" id="GO:0003690">
    <property type="term" value="F:double-stranded DNA binding"/>
    <property type="evidence" value="ECO:0007669"/>
    <property type="project" value="InterPro"/>
</dbReference>
<proteinExistence type="predicted"/>
<dbReference type="PANTHER" id="PTHR32344">
    <property type="entry name" value="U1-TYPE DOMAIN-CONTAINING PROTEIN"/>
    <property type="match status" value="1"/>
</dbReference>
<reference evidence="1" key="1">
    <citation type="submission" date="2015-05" db="UniProtKB">
        <authorList>
            <consortium name="EnsemblMetazoa"/>
        </authorList>
    </citation>
    <scope>IDENTIFICATION</scope>
</reference>
<dbReference type="Proteomes" id="UP000015103">
    <property type="component" value="Unassembled WGS sequence"/>
</dbReference>
<keyword evidence="2" id="KW-1185">Reference proteome</keyword>
<accession>T1HE70</accession>
<dbReference type="EnsemblMetazoa" id="RPRC002342-RA">
    <property type="protein sequence ID" value="RPRC002342-PA"/>
    <property type="gene ID" value="RPRC002342"/>
</dbReference>
<dbReference type="STRING" id="13249.T1HE70"/>
<dbReference type="PANTHER" id="PTHR32344:SF1">
    <property type="entry name" value="U1-TYPE DOMAIN-CONTAINING PROTEIN"/>
    <property type="match status" value="1"/>
</dbReference>
<name>T1HE70_RHOPR</name>